<evidence type="ECO:0000256" key="6">
    <source>
        <dbReference type="ARBA" id="ARBA00022598"/>
    </source>
</evidence>
<dbReference type="InterPro" id="IPR005479">
    <property type="entry name" value="CPAse_ATP-bd"/>
</dbReference>
<dbReference type="Proteomes" id="UP000198644">
    <property type="component" value="Unassembled WGS sequence"/>
</dbReference>
<dbReference type="InterPro" id="IPR034733">
    <property type="entry name" value="AcCoA_carboxyl_beta"/>
</dbReference>
<organism evidence="17 18">
    <name type="scientific">Marinobacter daqiaonensis</name>
    <dbReference type="NCBI Taxonomy" id="650891"/>
    <lineage>
        <taxon>Bacteria</taxon>
        <taxon>Pseudomonadati</taxon>
        <taxon>Pseudomonadota</taxon>
        <taxon>Gammaproteobacteria</taxon>
        <taxon>Pseudomonadales</taxon>
        <taxon>Marinobacteraceae</taxon>
        <taxon>Marinobacter</taxon>
    </lineage>
</organism>
<dbReference type="EMBL" id="FOYW01000001">
    <property type="protein sequence ID" value="SFR47981.1"/>
    <property type="molecule type" value="Genomic_DNA"/>
</dbReference>
<comment type="subunit">
    <text evidence="4">Acetyl-CoA carboxylase is a heterohexamer of biotin carboxyl carrier protein, biotin carboxylase and the two subunits of carboxyl transferase in a 2:2 complex.</text>
</comment>
<dbReference type="InterPro" id="IPR011763">
    <property type="entry name" value="COA_CT_C"/>
</dbReference>
<evidence type="ECO:0000256" key="8">
    <source>
        <dbReference type="ARBA" id="ARBA00022840"/>
    </source>
</evidence>
<dbReference type="STRING" id="650891.SAMN05216203_0685"/>
<dbReference type="PROSITE" id="PS00188">
    <property type="entry name" value="BIOTIN"/>
    <property type="match status" value="1"/>
</dbReference>
<dbReference type="PROSITE" id="PS50968">
    <property type="entry name" value="BIOTINYL_LIPOYL"/>
    <property type="match status" value="1"/>
</dbReference>
<dbReference type="InterPro" id="IPR000089">
    <property type="entry name" value="Biotin_lipoyl"/>
</dbReference>
<dbReference type="InterPro" id="IPR011054">
    <property type="entry name" value="Rudment_hybrid_motif"/>
</dbReference>
<dbReference type="InterPro" id="IPR001882">
    <property type="entry name" value="Biotin_BS"/>
</dbReference>
<comment type="cofactor">
    <cofactor evidence="1">
        <name>biotin</name>
        <dbReference type="ChEBI" id="CHEBI:57586"/>
    </cofactor>
</comment>
<evidence type="ECO:0000259" key="16">
    <source>
        <dbReference type="PROSITE" id="PS50989"/>
    </source>
</evidence>
<dbReference type="Pfam" id="PF00364">
    <property type="entry name" value="Biotin_lipoyl"/>
    <property type="match status" value="1"/>
</dbReference>
<dbReference type="InterPro" id="IPR005481">
    <property type="entry name" value="BC-like_N"/>
</dbReference>
<dbReference type="PROSITE" id="PS50975">
    <property type="entry name" value="ATP_GRASP"/>
    <property type="match status" value="1"/>
</dbReference>
<dbReference type="PROSITE" id="PS50989">
    <property type="entry name" value="COA_CT_CTER"/>
    <property type="match status" value="1"/>
</dbReference>
<evidence type="ECO:0000256" key="2">
    <source>
        <dbReference type="ARBA" id="ARBA00003761"/>
    </source>
</evidence>
<evidence type="ECO:0000259" key="15">
    <source>
        <dbReference type="PROSITE" id="PS50979"/>
    </source>
</evidence>
<dbReference type="Gene3D" id="3.30.470.20">
    <property type="entry name" value="ATP-grasp fold, B domain"/>
    <property type="match status" value="1"/>
</dbReference>
<dbReference type="InterPro" id="IPR029045">
    <property type="entry name" value="ClpP/crotonase-like_dom_sf"/>
</dbReference>
<dbReference type="Gene3D" id="3.90.226.10">
    <property type="entry name" value="2-enoyl-CoA Hydratase, Chain A, domain 1"/>
    <property type="match status" value="2"/>
</dbReference>
<dbReference type="SUPFAM" id="SSF51246">
    <property type="entry name" value="Rudiment single hybrid motif"/>
    <property type="match status" value="1"/>
</dbReference>
<dbReference type="Gene3D" id="3.40.50.20">
    <property type="match status" value="1"/>
</dbReference>
<dbReference type="PROSITE" id="PS50979">
    <property type="entry name" value="BC"/>
    <property type="match status" value="1"/>
</dbReference>
<dbReference type="InterPro" id="IPR011764">
    <property type="entry name" value="Biotin_carboxylation_dom"/>
</dbReference>
<evidence type="ECO:0000313" key="18">
    <source>
        <dbReference type="Proteomes" id="UP000198644"/>
    </source>
</evidence>
<evidence type="ECO:0000259" key="13">
    <source>
        <dbReference type="PROSITE" id="PS50968"/>
    </source>
</evidence>
<dbReference type="GO" id="GO:0005524">
    <property type="term" value="F:ATP binding"/>
    <property type="evidence" value="ECO:0007669"/>
    <property type="project" value="UniProtKB-UniRule"/>
</dbReference>
<dbReference type="SUPFAM" id="SSF56059">
    <property type="entry name" value="Glutathione synthetase ATP-binding domain-like"/>
    <property type="match status" value="1"/>
</dbReference>
<dbReference type="Pfam" id="PF02786">
    <property type="entry name" value="CPSase_L_D2"/>
    <property type="match status" value="1"/>
</dbReference>
<feature type="domain" description="Lipoyl-binding" evidence="13">
    <location>
        <begin position="483"/>
        <end position="561"/>
    </location>
</feature>
<dbReference type="SUPFAM" id="SSF52440">
    <property type="entry name" value="PreATP-grasp domain"/>
    <property type="match status" value="1"/>
</dbReference>
<dbReference type="InterPro" id="IPR016185">
    <property type="entry name" value="PreATP-grasp_dom_sf"/>
</dbReference>
<feature type="domain" description="CoA carboxyltransferase C-terminal" evidence="16">
    <location>
        <begin position="842"/>
        <end position="1081"/>
    </location>
</feature>
<evidence type="ECO:0000256" key="11">
    <source>
        <dbReference type="ARBA" id="ARBA00048600"/>
    </source>
</evidence>
<evidence type="ECO:0000256" key="3">
    <source>
        <dbReference type="ARBA" id="ARBA00004956"/>
    </source>
</evidence>
<evidence type="ECO:0000256" key="5">
    <source>
        <dbReference type="ARBA" id="ARBA00017242"/>
    </source>
</evidence>
<comment type="pathway">
    <text evidence="3">Lipid metabolism; malonyl-CoA biosynthesis; malonyl-CoA from acetyl-CoA: step 1/1.</text>
</comment>
<dbReference type="Pfam" id="PF00289">
    <property type="entry name" value="Biotin_carb_N"/>
    <property type="match status" value="1"/>
</dbReference>
<dbReference type="Gene3D" id="3.30.1490.20">
    <property type="entry name" value="ATP-grasp fold, A domain"/>
    <property type="match status" value="1"/>
</dbReference>
<dbReference type="PANTHER" id="PTHR48095">
    <property type="entry name" value="PYRUVATE CARBOXYLASE SUBUNIT A"/>
    <property type="match status" value="1"/>
</dbReference>
<keyword evidence="18" id="KW-1185">Reference proteome</keyword>
<dbReference type="InterPro" id="IPR011053">
    <property type="entry name" value="Single_hybrid_motif"/>
</dbReference>
<name>A0A1I6H0Y0_9GAMM</name>
<evidence type="ECO:0000313" key="17">
    <source>
        <dbReference type="EMBL" id="SFR47981.1"/>
    </source>
</evidence>
<dbReference type="AlphaFoldDB" id="A0A1I6H0Y0"/>
<dbReference type="OrthoDB" id="9803706at2"/>
<comment type="function">
    <text evidence="2">This protein is a component of the acetyl coenzyme A carboxylase complex; first, biotin carboxylase catalyzes the carboxylation of the carrier protein and then the transcarboxylase transfers the carboxyl group to form malonyl-CoA.</text>
</comment>
<keyword evidence="9" id="KW-0092">Biotin</keyword>
<dbReference type="PROSITE" id="PS00867">
    <property type="entry name" value="CPSASE_2"/>
    <property type="match status" value="1"/>
</dbReference>
<reference evidence="17 18" key="1">
    <citation type="submission" date="2016-10" db="EMBL/GenBank/DDBJ databases">
        <authorList>
            <person name="de Groot N.N."/>
        </authorList>
    </citation>
    <scope>NUCLEOTIDE SEQUENCE [LARGE SCALE GENOMIC DNA]</scope>
    <source>
        <strain evidence="17 18">CGMCC 1.9167</strain>
    </source>
</reference>
<feature type="domain" description="ATP-grasp" evidence="14">
    <location>
        <begin position="120"/>
        <end position="319"/>
    </location>
</feature>
<sequence length="1099" mass="118316">MNFNKLLIANRGEIAIRIARAAGEMGLASVAVYSEDDSASLHVSHADQAVLLPGKGARAYLDIDAIMAAARDSAADALHPGYGFLSENSELARRCRDQRITFIGPDPDTLDRLGDKAAARQLAERCDVPVVPGTRDHTTAEQVKEFMAGLSGDAAVVIKAISGGGGRGMRIVQPGEDVDAAYRACAREAKAAFGDDRLYVERLVQRARHIEVQILGDGQGGATHLWERECSLQRRNQKLIEIAPSPTLADNTRNRLLDAALRMAREVNYAGLGTFEFLVDANGGDYFFIEANPRLQVEHTVTEEITGVDLVQSQIAVLGGLSLADLNLTQGQIPKAGGYAIQCRINMETMDAAGNAQPSGGTLESFEPPTGPGVRVDTFGYRGYTTSPNFDSLLAKVIVHSRSGDFAQAARKAYRALCQFRIEGIRTNISFLQALLSREDVAANLIYTRYVDDQMASLVAESETEHPRLFPTPQGPVGSNVKAETVAAPDGTEPALAPMQGQLVTTLVGEGETVTKGQTLAIVEAMKMEHEIKASSAGIVRGLPLAQGDYVSEGQAIAFIEPGDSGLDEDIAERQIDLDHIRPDLAEFLERQRLTLDEARPDAVTKRHRLGMLTARENVDNICDPGSFMEYGGLTFAAQRRRREVDDLIRSTPADGLVAGVGAVNGEIFDEDQARCAVLAYDYTVLAGTQGTMNHKKTDRVLQVAEDQQLPVIFFTEGGGGRPGDTDNATKVAGLDQPSFLQYARLTALAPRIGIVSGRCFAGNAVFAGSSDLLIATRNASLGMAGPAMIEGGGLGVFAPEEVGPMSVQVPNGVVDCLVENEREAAQVARQLMSYFQGKIPEWSCSDQRLLRSSIPENRLRSYDIRALIGTLADTDSYLELRPEFTPGMVTAFARIEGRPIGLIANDPRHLGGAICANGADKASRFMQLCDAYDVPLVSLCDTPGFMVGPEAEKTGLVRHTTRMFVTAASLQIPVLSVVLRKGYGLGAMGMTAGSFHAPFFNISWPTGEFGGMGLEGAVRLGYRNEIASAGDEAAQRAMFEKLVAEQYEKGKALSMAVSLEIDAVIDPAETRSWILRGLKSVKKPGPRIGRRRPMIDTW</sequence>
<dbReference type="InterPro" id="IPR005482">
    <property type="entry name" value="Biotin_COase_C"/>
</dbReference>
<gene>
    <name evidence="17" type="ORF">SAMN05216203_0685</name>
</gene>
<dbReference type="GO" id="GO:0046872">
    <property type="term" value="F:metal ion binding"/>
    <property type="evidence" value="ECO:0007669"/>
    <property type="project" value="InterPro"/>
</dbReference>
<dbReference type="PANTHER" id="PTHR48095:SF5">
    <property type="entry name" value="BLL7292 PROTEIN"/>
    <property type="match status" value="1"/>
</dbReference>
<evidence type="ECO:0000256" key="7">
    <source>
        <dbReference type="ARBA" id="ARBA00022741"/>
    </source>
</evidence>
<dbReference type="FunFam" id="3.40.50.20:FF:000010">
    <property type="entry name" value="Propionyl-CoA carboxylase subunit alpha"/>
    <property type="match status" value="1"/>
</dbReference>
<protein>
    <recommendedName>
        <fullName evidence="5">Biotin carboxylase</fullName>
    </recommendedName>
    <alternativeName>
        <fullName evidence="10">Acetyl-coenzyme A carboxylase biotin carboxylase subunit A</fullName>
    </alternativeName>
</protein>
<evidence type="ECO:0000256" key="12">
    <source>
        <dbReference type="PROSITE-ProRule" id="PRU00409"/>
    </source>
</evidence>
<dbReference type="InterPro" id="IPR051602">
    <property type="entry name" value="ACC_Biotin_Carboxylase"/>
</dbReference>
<dbReference type="InterPro" id="IPR011761">
    <property type="entry name" value="ATP-grasp"/>
</dbReference>
<dbReference type="SMART" id="SM00878">
    <property type="entry name" value="Biotin_carb_C"/>
    <property type="match status" value="1"/>
</dbReference>
<dbReference type="SUPFAM" id="SSF51230">
    <property type="entry name" value="Single hybrid motif"/>
    <property type="match status" value="1"/>
</dbReference>
<comment type="catalytic activity">
    <reaction evidence="11">
        <text>N(6)-biotinyl-L-lysyl-[protein] + hydrogencarbonate + ATP = N(6)-carboxybiotinyl-L-lysyl-[protein] + ADP + phosphate + H(+)</text>
        <dbReference type="Rhea" id="RHEA:13501"/>
        <dbReference type="Rhea" id="RHEA-COMP:10505"/>
        <dbReference type="Rhea" id="RHEA-COMP:10506"/>
        <dbReference type="ChEBI" id="CHEBI:15378"/>
        <dbReference type="ChEBI" id="CHEBI:17544"/>
        <dbReference type="ChEBI" id="CHEBI:30616"/>
        <dbReference type="ChEBI" id="CHEBI:43474"/>
        <dbReference type="ChEBI" id="CHEBI:83144"/>
        <dbReference type="ChEBI" id="CHEBI:83145"/>
        <dbReference type="ChEBI" id="CHEBI:456216"/>
        <dbReference type="EC" id="6.3.4.14"/>
    </reaction>
</comment>
<dbReference type="CDD" id="cd06850">
    <property type="entry name" value="biotinyl_domain"/>
    <property type="match status" value="1"/>
</dbReference>
<dbReference type="RefSeq" id="WP_092008884.1">
    <property type="nucleotide sequence ID" value="NZ_FOYW01000001.1"/>
</dbReference>
<dbReference type="GO" id="GO:0004075">
    <property type="term" value="F:biotin carboxylase activity"/>
    <property type="evidence" value="ECO:0007669"/>
    <property type="project" value="UniProtKB-EC"/>
</dbReference>
<dbReference type="Pfam" id="PF02785">
    <property type="entry name" value="Biotin_carb_C"/>
    <property type="match status" value="1"/>
</dbReference>
<proteinExistence type="predicted"/>
<keyword evidence="6" id="KW-0436">Ligase</keyword>
<evidence type="ECO:0000256" key="9">
    <source>
        <dbReference type="ARBA" id="ARBA00023267"/>
    </source>
</evidence>
<accession>A0A1I6H0Y0</accession>
<feature type="domain" description="Biotin carboxylation" evidence="15">
    <location>
        <begin position="2"/>
        <end position="456"/>
    </location>
</feature>
<dbReference type="InterPro" id="IPR013815">
    <property type="entry name" value="ATP_grasp_subdomain_1"/>
</dbReference>
<evidence type="ECO:0000256" key="1">
    <source>
        <dbReference type="ARBA" id="ARBA00001953"/>
    </source>
</evidence>
<evidence type="ECO:0000259" key="14">
    <source>
        <dbReference type="PROSITE" id="PS50975"/>
    </source>
</evidence>
<evidence type="ECO:0000256" key="4">
    <source>
        <dbReference type="ARBA" id="ARBA00011750"/>
    </source>
</evidence>
<keyword evidence="8 12" id="KW-0067">ATP-binding</keyword>
<evidence type="ECO:0000256" key="10">
    <source>
        <dbReference type="ARBA" id="ARBA00033786"/>
    </source>
</evidence>
<dbReference type="Gene3D" id="2.40.50.100">
    <property type="match status" value="1"/>
</dbReference>
<dbReference type="Pfam" id="PF01039">
    <property type="entry name" value="Carboxyl_trans"/>
    <property type="match status" value="1"/>
</dbReference>
<keyword evidence="7 12" id="KW-0547">Nucleotide-binding</keyword>
<dbReference type="SUPFAM" id="SSF52096">
    <property type="entry name" value="ClpP/crotonase"/>
    <property type="match status" value="2"/>
</dbReference>